<dbReference type="CDD" id="cd18787">
    <property type="entry name" value="SF2_C_DEAD"/>
    <property type="match status" value="1"/>
</dbReference>
<dbReference type="Pfam" id="PF00271">
    <property type="entry name" value="Helicase_C"/>
    <property type="match status" value="1"/>
</dbReference>
<dbReference type="EC" id="3.6.4.13" evidence="1"/>
<dbReference type="InterPro" id="IPR044763">
    <property type="entry name" value="Ded1/Dbp1_DEADc"/>
</dbReference>
<dbReference type="PROSITE" id="PS51195">
    <property type="entry name" value="Q_MOTIF"/>
    <property type="match status" value="1"/>
</dbReference>
<evidence type="ECO:0000256" key="8">
    <source>
        <dbReference type="ARBA" id="ARBA00022917"/>
    </source>
</evidence>
<sequence>MSDWDNTPTAETEASVTGSDTGEPEETKKPFEPARIIIPVDGPVVGEWNEREAFDYATYTAERDPDAPRGQPTGQWAASGRRYEWKEEFGDVAPRDDTLERMLFGDPGDETEHTGIGIQFQKLFKLDVNTEGEDEIVPIGSFEEAGLHPVMLDNIRLAGYTVPTPIQRYCIPAILKGHDVLSCAQTGSGKTAAFLVPILSKLMGKAKRLAAPRPVDGQRGYVAEPLVLIVAPTRELVTQIFDECRRFCYRSMLRPCVVYGGADGVTQRMELEKGCDILVATPGRLTDFLERGKILTLKRLKFVVIDEADEMLDMGFEPQIRKLLQGTDANEDDDQQVLMFSATFQKPIRKLAKDFLADAYVQIRVGRVGSTHENITQRLLWVDEHKKKEAIYDLLCTAPPARTLIFVGHKRTADNLDDYLYNLKLPTTSIHGDRTQREREDALLAFRSGKCPIMIATGVAARGLDIKNVMHVVNYDLVQNIDEYIHRIGRTARIGNQGLATTFYNDKNGDIAEDLVKILIEAGQEIPTFLESYRPDGEINFDEPNSDAEDAVEDPTGGVADGAWGAPAADDAWGEEAAPAVGATADAW</sequence>
<gene>
    <name evidence="20" type="ORF">Q9L58_000064</name>
</gene>
<keyword evidence="6 15" id="KW-0067">ATP-binding</keyword>
<reference evidence="20 21" key="1">
    <citation type="submission" date="2024-02" db="EMBL/GenBank/DDBJ databases">
        <title>Discinaceae phylogenomics.</title>
        <authorList>
            <person name="Dirks A.C."/>
            <person name="James T.Y."/>
        </authorList>
    </citation>
    <scope>NUCLEOTIDE SEQUENCE [LARGE SCALE GENOMIC DNA]</scope>
    <source>
        <strain evidence="20 21">ACD0624</strain>
    </source>
</reference>
<dbReference type="EMBL" id="JBBBZM010000001">
    <property type="protein sequence ID" value="KAL0640758.1"/>
    <property type="molecule type" value="Genomic_DNA"/>
</dbReference>
<comment type="function">
    <text evidence="12">ATP-binding RNA helicase involved in translation initiation. Remodels RNA in response to ADP and ATP concentrations by facilitating disruption, but also formation of RNA duplexes.</text>
</comment>
<accession>A0ABR3GY02</accession>
<dbReference type="InterPro" id="IPR001650">
    <property type="entry name" value="Helicase_C-like"/>
</dbReference>
<feature type="region of interest" description="Disordered" evidence="16">
    <location>
        <begin position="1"/>
        <end position="35"/>
    </location>
</feature>
<dbReference type="Pfam" id="PF00270">
    <property type="entry name" value="DEAD"/>
    <property type="match status" value="1"/>
</dbReference>
<feature type="short sequence motif" description="Q motif" evidence="14">
    <location>
        <begin position="140"/>
        <end position="168"/>
    </location>
</feature>
<comment type="caution">
    <text evidence="20">The sequence shown here is derived from an EMBL/GenBank/DDBJ whole genome shotgun (WGS) entry which is preliminary data.</text>
</comment>
<evidence type="ECO:0000256" key="1">
    <source>
        <dbReference type="ARBA" id="ARBA00012552"/>
    </source>
</evidence>
<dbReference type="InterPro" id="IPR000629">
    <property type="entry name" value="RNA-helicase_DEAD-box_CS"/>
</dbReference>
<evidence type="ECO:0000256" key="15">
    <source>
        <dbReference type="RuleBase" id="RU000492"/>
    </source>
</evidence>
<keyword evidence="21" id="KW-1185">Reference proteome</keyword>
<keyword evidence="5 15" id="KW-0347">Helicase</keyword>
<evidence type="ECO:0000256" key="16">
    <source>
        <dbReference type="SAM" id="MobiDB-lite"/>
    </source>
</evidence>
<feature type="region of interest" description="Disordered" evidence="16">
    <location>
        <begin position="539"/>
        <end position="567"/>
    </location>
</feature>
<organism evidence="20 21">
    <name type="scientific">Discina gigas</name>
    <dbReference type="NCBI Taxonomy" id="1032678"/>
    <lineage>
        <taxon>Eukaryota</taxon>
        <taxon>Fungi</taxon>
        <taxon>Dikarya</taxon>
        <taxon>Ascomycota</taxon>
        <taxon>Pezizomycotina</taxon>
        <taxon>Pezizomycetes</taxon>
        <taxon>Pezizales</taxon>
        <taxon>Discinaceae</taxon>
        <taxon>Discina</taxon>
    </lineage>
</organism>
<feature type="compositionally biased region" description="Acidic residues" evidence="16">
    <location>
        <begin position="539"/>
        <end position="553"/>
    </location>
</feature>
<feature type="domain" description="DEAD-box RNA helicase Q" evidence="19">
    <location>
        <begin position="140"/>
        <end position="168"/>
    </location>
</feature>
<dbReference type="PROSITE" id="PS00039">
    <property type="entry name" value="DEAD_ATP_HELICASE"/>
    <property type="match status" value="1"/>
</dbReference>
<feature type="domain" description="Helicase C-terminal" evidence="18">
    <location>
        <begin position="374"/>
        <end position="534"/>
    </location>
</feature>
<feature type="region of interest" description="Disordered" evidence="16">
    <location>
        <begin position="60"/>
        <end position="79"/>
    </location>
</feature>
<keyword evidence="8" id="KW-0648">Protein biosynthesis</keyword>
<dbReference type="Proteomes" id="UP001447188">
    <property type="component" value="Unassembled WGS sequence"/>
</dbReference>
<keyword evidence="4 15" id="KW-0378">Hydrolase</keyword>
<evidence type="ECO:0000259" key="19">
    <source>
        <dbReference type="PROSITE" id="PS51195"/>
    </source>
</evidence>
<name>A0ABR3GY02_9PEZI</name>
<dbReference type="SUPFAM" id="SSF52540">
    <property type="entry name" value="P-loop containing nucleoside triphosphate hydrolases"/>
    <property type="match status" value="1"/>
</dbReference>
<dbReference type="CDD" id="cd17967">
    <property type="entry name" value="DEADc_DDX3_DDX4"/>
    <property type="match status" value="1"/>
</dbReference>
<dbReference type="PROSITE" id="PS51192">
    <property type="entry name" value="HELICASE_ATP_BIND_1"/>
    <property type="match status" value="1"/>
</dbReference>
<evidence type="ECO:0000256" key="10">
    <source>
        <dbReference type="ARBA" id="ARBA00024397"/>
    </source>
</evidence>
<evidence type="ECO:0000256" key="9">
    <source>
        <dbReference type="ARBA" id="ARBA00024358"/>
    </source>
</evidence>
<dbReference type="Gene3D" id="3.40.50.300">
    <property type="entry name" value="P-loop containing nucleotide triphosphate hydrolases"/>
    <property type="match status" value="2"/>
</dbReference>
<evidence type="ECO:0000256" key="11">
    <source>
        <dbReference type="ARBA" id="ARBA00024405"/>
    </source>
</evidence>
<evidence type="ECO:0000313" key="20">
    <source>
        <dbReference type="EMBL" id="KAL0640758.1"/>
    </source>
</evidence>
<keyword evidence="2" id="KW-0396">Initiation factor</keyword>
<feature type="domain" description="Helicase ATP-binding" evidence="17">
    <location>
        <begin position="171"/>
        <end position="362"/>
    </location>
</feature>
<evidence type="ECO:0000313" key="21">
    <source>
        <dbReference type="Proteomes" id="UP001447188"/>
    </source>
</evidence>
<dbReference type="InterPro" id="IPR011545">
    <property type="entry name" value="DEAD/DEAH_box_helicase_dom"/>
</dbReference>
<evidence type="ECO:0000256" key="4">
    <source>
        <dbReference type="ARBA" id="ARBA00022801"/>
    </source>
</evidence>
<evidence type="ECO:0000256" key="14">
    <source>
        <dbReference type="PROSITE-ProRule" id="PRU00552"/>
    </source>
</evidence>
<evidence type="ECO:0000256" key="5">
    <source>
        <dbReference type="ARBA" id="ARBA00022806"/>
    </source>
</evidence>
<evidence type="ECO:0000256" key="7">
    <source>
        <dbReference type="ARBA" id="ARBA00022884"/>
    </source>
</evidence>
<dbReference type="SMART" id="SM00490">
    <property type="entry name" value="HELICc"/>
    <property type="match status" value="1"/>
</dbReference>
<comment type="similarity">
    <text evidence="9">Belongs to the DEAD box helicase family. DDX3/DED1 subfamily.</text>
</comment>
<dbReference type="InterPro" id="IPR014014">
    <property type="entry name" value="RNA_helicase_DEAD_Q_motif"/>
</dbReference>
<dbReference type="PANTHER" id="PTHR47958">
    <property type="entry name" value="ATP-DEPENDENT RNA HELICASE DBP3"/>
    <property type="match status" value="1"/>
</dbReference>
<evidence type="ECO:0000256" key="13">
    <source>
        <dbReference type="ARBA" id="ARBA00047984"/>
    </source>
</evidence>
<feature type="compositionally biased region" description="Polar residues" evidence="16">
    <location>
        <begin position="1"/>
        <end position="20"/>
    </location>
</feature>
<dbReference type="InterPro" id="IPR014001">
    <property type="entry name" value="Helicase_ATP-bd"/>
</dbReference>
<evidence type="ECO:0000259" key="18">
    <source>
        <dbReference type="PROSITE" id="PS51194"/>
    </source>
</evidence>
<proteinExistence type="inferred from homology"/>
<evidence type="ECO:0000256" key="6">
    <source>
        <dbReference type="ARBA" id="ARBA00022840"/>
    </source>
</evidence>
<dbReference type="SMART" id="SM00487">
    <property type="entry name" value="DEXDc"/>
    <property type="match status" value="1"/>
</dbReference>
<evidence type="ECO:0000256" key="2">
    <source>
        <dbReference type="ARBA" id="ARBA00022540"/>
    </source>
</evidence>
<comment type="catalytic activity">
    <reaction evidence="13">
        <text>ATP + H2O = ADP + phosphate + H(+)</text>
        <dbReference type="Rhea" id="RHEA:13065"/>
        <dbReference type="ChEBI" id="CHEBI:15377"/>
        <dbReference type="ChEBI" id="CHEBI:15378"/>
        <dbReference type="ChEBI" id="CHEBI:30616"/>
        <dbReference type="ChEBI" id="CHEBI:43474"/>
        <dbReference type="ChEBI" id="CHEBI:456216"/>
        <dbReference type="EC" id="3.6.4.13"/>
    </reaction>
</comment>
<evidence type="ECO:0000256" key="12">
    <source>
        <dbReference type="ARBA" id="ARBA00025161"/>
    </source>
</evidence>
<dbReference type="InterPro" id="IPR027417">
    <property type="entry name" value="P-loop_NTPase"/>
</dbReference>
<evidence type="ECO:0000256" key="3">
    <source>
        <dbReference type="ARBA" id="ARBA00022741"/>
    </source>
</evidence>
<keyword evidence="3 15" id="KW-0547">Nucleotide-binding</keyword>
<dbReference type="PROSITE" id="PS51194">
    <property type="entry name" value="HELICASE_CTER"/>
    <property type="match status" value="1"/>
</dbReference>
<protein>
    <recommendedName>
        <fullName evidence="10">ATP-dependent RNA helicase DED1</fullName>
        <ecNumber evidence="1">3.6.4.13</ecNumber>
    </recommendedName>
    <alternativeName>
        <fullName evidence="11">ATP-dependent RNA helicase ded1</fullName>
    </alternativeName>
</protein>
<keyword evidence="7" id="KW-0694">RNA-binding</keyword>
<evidence type="ECO:0000259" key="17">
    <source>
        <dbReference type="PROSITE" id="PS51192"/>
    </source>
</evidence>